<gene>
    <name evidence="1" type="ORF">PWN146_03286</name>
</gene>
<organism evidence="1">
    <name type="scientific">Serratia marcescens</name>
    <dbReference type="NCBI Taxonomy" id="615"/>
    <lineage>
        <taxon>Bacteria</taxon>
        <taxon>Pseudomonadati</taxon>
        <taxon>Pseudomonadota</taxon>
        <taxon>Gammaproteobacteria</taxon>
        <taxon>Enterobacterales</taxon>
        <taxon>Yersiniaceae</taxon>
        <taxon>Serratia</taxon>
    </lineage>
</organism>
<sequence length="54" mass="5979">MVSGEFNSPILQEAEQEGYQVLRKPLEPARLHALLTQWGPVKGGLAPPETLFAY</sequence>
<dbReference type="EMBL" id="LT575490">
    <property type="protein sequence ID" value="SAY44576.1"/>
    <property type="molecule type" value="Genomic_DNA"/>
</dbReference>
<name>A0A1C3HHN6_SERMA</name>
<protein>
    <submittedName>
        <fullName evidence="1">Uncharacterized protein</fullName>
    </submittedName>
</protein>
<accession>A0A1C3HHN6</accession>
<reference evidence="1" key="1">
    <citation type="submission" date="2016-05" db="EMBL/GenBank/DDBJ databases">
        <authorList>
            <person name="Cock P.J.A."/>
            <person name="Cock P.J.A."/>
        </authorList>
    </citation>
    <scope>NUCLEOTIDE SEQUENCE</scope>
    <source>
        <strain evidence="1">PWN146_assembly</strain>
    </source>
</reference>
<proteinExistence type="predicted"/>
<dbReference type="AlphaFoldDB" id="A0A1C3HHN6"/>
<evidence type="ECO:0000313" key="1">
    <source>
        <dbReference type="EMBL" id="SAY44576.1"/>
    </source>
</evidence>